<keyword evidence="8" id="KW-1185">Reference proteome</keyword>
<dbReference type="GO" id="GO:0003677">
    <property type="term" value="F:DNA binding"/>
    <property type="evidence" value="ECO:0007669"/>
    <property type="project" value="InterPro"/>
</dbReference>
<dbReference type="GO" id="GO:0009036">
    <property type="term" value="F:type II site-specific deoxyribonuclease activity"/>
    <property type="evidence" value="ECO:0007669"/>
    <property type="project" value="UniProtKB-EC"/>
</dbReference>
<proteinExistence type="predicted"/>
<evidence type="ECO:0000256" key="2">
    <source>
        <dbReference type="ARBA" id="ARBA00022747"/>
    </source>
</evidence>
<keyword evidence="1" id="KW-0540">Nuclease</keyword>
<dbReference type="AlphaFoldDB" id="M1ZK73"/>
<comment type="catalytic activity">
    <reaction evidence="5">
        <text>Endonucleolytic cleavage of DNA to give specific double-stranded fragments with terminal 5'-phosphates.</text>
        <dbReference type="EC" id="3.1.21.4"/>
    </reaction>
</comment>
<gene>
    <name evidence="7" type="primary">mjaIIR</name>
    <name evidence="7" type="ORF">CUESP1_1204</name>
</gene>
<evidence type="ECO:0000256" key="4">
    <source>
        <dbReference type="ARBA" id="ARBA00022801"/>
    </source>
</evidence>
<dbReference type="GO" id="GO:0009307">
    <property type="term" value="P:DNA restriction-modification system"/>
    <property type="evidence" value="ECO:0007669"/>
    <property type="project" value="InterPro"/>
</dbReference>
<dbReference type="RefSeq" id="WP_005584871.1">
    <property type="nucleotide sequence ID" value="NZ_LT669839.1"/>
</dbReference>
<keyword evidence="4 7" id="KW-0378">Hydrolase</keyword>
<reference evidence="7 8" key="1">
    <citation type="submission" date="2016-11" db="EMBL/GenBank/DDBJ databases">
        <authorList>
            <person name="Manzoor S."/>
        </authorList>
    </citation>
    <scope>NUCLEOTIDE SEQUENCE [LARGE SCALE GENOMIC DNA]</scope>
    <source>
        <strain evidence="7">Clostridium ultunense strain Esp</strain>
    </source>
</reference>
<keyword evidence="2" id="KW-0680">Restriction system</keyword>
<protein>
    <recommendedName>
        <fullName evidence="6">type II site-specific deoxyribonuclease</fullName>
        <ecNumber evidence="6">3.1.21.4</ecNumber>
    </recommendedName>
</protein>
<evidence type="ECO:0000256" key="3">
    <source>
        <dbReference type="ARBA" id="ARBA00022759"/>
    </source>
</evidence>
<sequence length="347" mass="40553">MELSKDKVEKLSHLVINVLFKRFENFPDDSIDNRNAPFHEAFLKAFSDKLHGKVVDIPFFISLSSWLHGLNTTLGQTFFEGAAHILSDGEKREYTSKKLGNLQISKDQKANINSIMTELSNSTREPNLIEENKILFMEDFSEKENANDFSCDVFIEDEDKIIAIELKSVKPNSGEMAGEKRKILEGKTALFENFPGKRINFYMGFPFDPTAEKSFGKDKDRFMGSIINCNKYFHDEEILLGDELWDFLSGTSNTMQQLINIINVIATTDFLDKYNFINDKLNRHSDKYKEYLKTWNLFSELELLKKDEIIKEKIKGNNRLTRIYNQQVFKKEKYNWDRYYALKELVE</sequence>
<dbReference type="EC" id="3.1.21.4" evidence="6"/>
<accession>M1ZK73</accession>
<dbReference type="REBASE" id="63829">
    <property type="entry name" value="CulEspORF2170007P"/>
</dbReference>
<dbReference type="REBASE" id="176544">
    <property type="entry name" value="CulEspORF1202P"/>
</dbReference>
<dbReference type="Proteomes" id="UP000245423">
    <property type="component" value="Chromosome 1"/>
</dbReference>
<dbReference type="InterPro" id="IPR019045">
    <property type="entry name" value="Restrct_endonuc_II_HinfI"/>
</dbReference>
<evidence type="ECO:0000256" key="1">
    <source>
        <dbReference type="ARBA" id="ARBA00022722"/>
    </source>
</evidence>
<dbReference type="EMBL" id="LT669839">
    <property type="protein sequence ID" value="SHD76577.1"/>
    <property type="molecule type" value="Genomic_DNA"/>
</dbReference>
<dbReference type="OrthoDB" id="9784326at2"/>
<organism evidence="7 8">
    <name type="scientific">[Clostridium] ultunense Esp</name>
    <dbReference type="NCBI Taxonomy" id="1288971"/>
    <lineage>
        <taxon>Bacteria</taxon>
        <taxon>Bacillati</taxon>
        <taxon>Bacillota</taxon>
        <taxon>Tissierellia</taxon>
        <taxon>Tissierellales</taxon>
        <taxon>Tepidimicrobiaceae</taxon>
        <taxon>Schnuerera</taxon>
    </lineage>
</organism>
<evidence type="ECO:0000256" key="6">
    <source>
        <dbReference type="ARBA" id="ARBA00093790"/>
    </source>
</evidence>
<dbReference type="HOGENOM" id="CLU_756000_0_0_9"/>
<keyword evidence="3" id="KW-0255">Endonuclease</keyword>
<evidence type="ECO:0000256" key="5">
    <source>
        <dbReference type="ARBA" id="ARBA00093760"/>
    </source>
</evidence>
<name>M1ZK73_9FIRM</name>
<evidence type="ECO:0000313" key="7">
    <source>
        <dbReference type="EMBL" id="SHD76577.1"/>
    </source>
</evidence>
<dbReference type="Pfam" id="PF09520">
    <property type="entry name" value="RE_TdeIII"/>
    <property type="match status" value="1"/>
</dbReference>
<evidence type="ECO:0000313" key="8">
    <source>
        <dbReference type="Proteomes" id="UP000245423"/>
    </source>
</evidence>